<evidence type="ECO:0000256" key="3">
    <source>
        <dbReference type="ARBA" id="ARBA00022884"/>
    </source>
</evidence>
<dbReference type="InterPro" id="IPR013025">
    <property type="entry name" value="Ribosomal_uL23-like"/>
</dbReference>
<keyword evidence="5 6" id="KW-0687">Ribonucleoprotein</keyword>
<dbReference type="NCBIfam" id="NF004359">
    <property type="entry name" value="PRK05738.1-3"/>
    <property type="match status" value="1"/>
</dbReference>
<dbReference type="HAMAP" id="MF_01369_B">
    <property type="entry name" value="Ribosomal_uL23_B"/>
    <property type="match status" value="1"/>
</dbReference>
<comment type="function">
    <text evidence="6">One of the early assembly proteins it binds 23S rRNA. One of the proteins that surrounds the polypeptide exit tunnel on the outside of the ribosome. Forms the main docking site for trigger factor binding to the ribosome.</text>
</comment>
<dbReference type="Gene3D" id="3.30.70.330">
    <property type="match status" value="1"/>
</dbReference>
<dbReference type="NCBIfam" id="NF004363">
    <property type="entry name" value="PRK05738.2-4"/>
    <property type="match status" value="1"/>
</dbReference>
<name>A0A1F7RHF9_9BACT</name>
<evidence type="ECO:0000256" key="1">
    <source>
        <dbReference type="ARBA" id="ARBA00006700"/>
    </source>
</evidence>
<dbReference type="InterPro" id="IPR012677">
    <property type="entry name" value="Nucleotide-bd_a/b_plait_sf"/>
</dbReference>
<dbReference type="InterPro" id="IPR001014">
    <property type="entry name" value="Ribosomal_uL23_CS"/>
</dbReference>
<keyword evidence="4 6" id="KW-0689">Ribosomal protein</keyword>
<gene>
    <name evidence="6" type="primary">rplW</name>
    <name evidence="8" type="ORF">A2042_03635</name>
</gene>
<evidence type="ECO:0000256" key="6">
    <source>
        <dbReference type="HAMAP-Rule" id="MF_01369"/>
    </source>
</evidence>
<dbReference type="GO" id="GO:0019843">
    <property type="term" value="F:rRNA binding"/>
    <property type="evidence" value="ECO:0007669"/>
    <property type="project" value="UniProtKB-UniRule"/>
</dbReference>
<sequence>MKLVPHNIVKAPIVTEKSNIQKDEFNKVSFVVDKNANKVQVKNAVEYLFKVKINKVQLMNVKGKVKSFGRFHGKRPDWKKAIITLKEGEKIELLEGT</sequence>
<comment type="similarity">
    <text evidence="1 6 7">Belongs to the universal ribosomal protein uL23 family.</text>
</comment>
<evidence type="ECO:0000313" key="9">
    <source>
        <dbReference type="Proteomes" id="UP000178526"/>
    </source>
</evidence>
<dbReference type="Pfam" id="PF00276">
    <property type="entry name" value="Ribosomal_L23"/>
    <property type="match status" value="1"/>
</dbReference>
<evidence type="ECO:0000256" key="2">
    <source>
        <dbReference type="ARBA" id="ARBA00022730"/>
    </source>
</evidence>
<dbReference type="SUPFAM" id="SSF54189">
    <property type="entry name" value="Ribosomal proteins S24e, L23 and L15e"/>
    <property type="match status" value="1"/>
</dbReference>
<dbReference type="AlphaFoldDB" id="A0A1F7RHF9"/>
<evidence type="ECO:0000256" key="5">
    <source>
        <dbReference type="ARBA" id="ARBA00023274"/>
    </source>
</evidence>
<comment type="subunit">
    <text evidence="6">Part of the 50S ribosomal subunit. Contacts protein L29, and trigger factor when it is bound to the ribosome.</text>
</comment>
<keyword evidence="2 6" id="KW-0699">rRNA-binding</keyword>
<dbReference type="PROSITE" id="PS00050">
    <property type="entry name" value="RIBOSOMAL_L23"/>
    <property type="match status" value="1"/>
</dbReference>
<evidence type="ECO:0000256" key="4">
    <source>
        <dbReference type="ARBA" id="ARBA00022980"/>
    </source>
</evidence>
<dbReference type="GO" id="GO:1990904">
    <property type="term" value="C:ribonucleoprotein complex"/>
    <property type="evidence" value="ECO:0007669"/>
    <property type="project" value="UniProtKB-KW"/>
</dbReference>
<protein>
    <recommendedName>
        <fullName evidence="6">Large ribosomal subunit protein uL23</fullName>
    </recommendedName>
</protein>
<organism evidence="8 9">
    <name type="scientific">Candidatus Schekmanbacteria bacterium GWA2_38_11</name>
    <dbReference type="NCBI Taxonomy" id="1817876"/>
    <lineage>
        <taxon>Bacteria</taxon>
        <taxon>Candidatus Schekmaniibacteriota</taxon>
    </lineage>
</organism>
<dbReference type="NCBIfam" id="NF004366">
    <property type="entry name" value="PRK05738.3-2"/>
    <property type="match status" value="1"/>
</dbReference>
<dbReference type="GO" id="GO:0003735">
    <property type="term" value="F:structural constituent of ribosome"/>
    <property type="evidence" value="ECO:0007669"/>
    <property type="project" value="InterPro"/>
</dbReference>
<keyword evidence="3 6" id="KW-0694">RNA-binding</keyword>
<dbReference type="GO" id="GO:0006412">
    <property type="term" value="P:translation"/>
    <property type="evidence" value="ECO:0007669"/>
    <property type="project" value="UniProtKB-UniRule"/>
</dbReference>
<dbReference type="EMBL" id="MGDB01000094">
    <property type="protein sequence ID" value="OGL40608.1"/>
    <property type="molecule type" value="Genomic_DNA"/>
</dbReference>
<proteinExistence type="inferred from homology"/>
<dbReference type="FunFam" id="3.30.70.330:FF:000001">
    <property type="entry name" value="50S ribosomal protein L23"/>
    <property type="match status" value="1"/>
</dbReference>
<evidence type="ECO:0000313" key="8">
    <source>
        <dbReference type="EMBL" id="OGL40608.1"/>
    </source>
</evidence>
<comment type="caution">
    <text evidence="8">The sequence shown here is derived from an EMBL/GenBank/DDBJ whole genome shotgun (WGS) entry which is preliminary data.</text>
</comment>
<evidence type="ECO:0000256" key="7">
    <source>
        <dbReference type="RuleBase" id="RU003934"/>
    </source>
</evidence>
<reference evidence="8 9" key="1">
    <citation type="journal article" date="2016" name="Nat. Commun.">
        <title>Thousands of microbial genomes shed light on interconnected biogeochemical processes in an aquifer system.</title>
        <authorList>
            <person name="Anantharaman K."/>
            <person name="Brown C.T."/>
            <person name="Hug L.A."/>
            <person name="Sharon I."/>
            <person name="Castelle C.J."/>
            <person name="Probst A.J."/>
            <person name="Thomas B.C."/>
            <person name="Singh A."/>
            <person name="Wilkins M.J."/>
            <person name="Karaoz U."/>
            <person name="Brodie E.L."/>
            <person name="Williams K.H."/>
            <person name="Hubbard S.S."/>
            <person name="Banfield J.F."/>
        </authorList>
    </citation>
    <scope>NUCLEOTIDE SEQUENCE [LARGE SCALE GENOMIC DNA]</scope>
</reference>
<accession>A0A1F7RHF9</accession>
<dbReference type="GO" id="GO:0005840">
    <property type="term" value="C:ribosome"/>
    <property type="evidence" value="ECO:0007669"/>
    <property type="project" value="UniProtKB-KW"/>
</dbReference>
<dbReference type="InterPro" id="IPR012678">
    <property type="entry name" value="Ribosomal_uL23/eL15/eS24_sf"/>
</dbReference>
<dbReference type="PANTHER" id="PTHR11620">
    <property type="entry name" value="60S RIBOSOMAL PROTEIN L23A"/>
    <property type="match status" value="1"/>
</dbReference>
<dbReference type="Proteomes" id="UP000178526">
    <property type="component" value="Unassembled WGS sequence"/>
</dbReference>